<feature type="compositionally biased region" description="Basic and acidic residues" evidence="1">
    <location>
        <begin position="272"/>
        <end position="283"/>
    </location>
</feature>
<feature type="compositionally biased region" description="Low complexity" evidence="1">
    <location>
        <begin position="560"/>
        <end position="571"/>
    </location>
</feature>
<dbReference type="HOGENOM" id="CLU_288536_0_0_1"/>
<dbReference type="AlphaFoldDB" id="A0A074WYY7"/>
<protein>
    <submittedName>
        <fullName evidence="2">Uncharacterized protein</fullName>
    </submittedName>
</protein>
<gene>
    <name evidence="2" type="ORF">M437DRAFT_61975</name>
</gene>
<feature type="compositionally biased region" description="Polar residues" evidence="1">
    <location>
        <begin position="302"/>
        <end position="319"/>
    </location>
</feature>
<feature type="region of interest" description="Disordered" evidence="1">
    <location>
        <begin position="891"/>
        <end position="939"/>
    </location>
</feature>
<name>A0A074WYY7_AURM1</name>
<feature type="region of interest" description="Disordered" evidence="1">
    <location>
        <begin position="218"/>
        <end position="241"/>
    </location>
</feature>
<proteinExistence type="predicted"/>
<organism evidence="2 3">
    <name type="scientific">Aureobasidium melanogenum (strain CBS 110374)</name>
    <name type="common">Aureobasidium pullulans var. melanogenum</name>
    <dbReference type="NCBI Taxonomy" id="1043003"/>
    <lineage>
        <taxon>Eukaryota</taxon>
        <taxon>Fungi</taxon>
        <taxon>Dikarya</taxon>
        <taxon>Ascomycota</taxon>
        <taxon>Pezizomycotina</taxon>
        <taxon>Dothideomycetes</taxon>
        <taxon>Dothideomycetidae</taxon>
        <taxon>Dothideales</taxon>
        <taxon>Saccotheciaceae</taxon>
        <taxon>Aureobasidium</taxon>
    </lineage>
</organism>
<keyword evidence="3" id="KW-1185">Reference proteome</keyword>
<feature type="region of interest" description="Disordered" evidence="1">
    <location>
        <begin position="541"/>
        <end position="581"/>
    </location>
</feature>
<sequence>MAAGGSGTGATSKLDTVEMDAQDLTPKVELGSSDDTPNQQSRICFAPSEQGYNHGSDRMRPLRTMPFDSETWIGNFDDLGSRVWPHPSFKELLARSLTGDPKFPLPDTVAKDSRFQNPRMRCCGNSCCPTTHSPFVEYEKPSRLETLAFERTQNVVVYPFYVRLSKRTGLQKLFAIVHRHKDGEYKFWKADGTYHESYGLIKGTISIFQSPKSIHKTSVGSLSSSKRKSISTPTKPRGSAAQLVEDLDDTPLRVIQKARTLNRSKDVERLDEDLFRDHPEPPFKKRAVAGSSLVQMREGDSTKTSNTANSRTPTPSTKPSVRDLSRTPTKQSSYASVQKPTRTLLQVIEVCMLAYHLTGKDLKLMYRTNAFTIESDEGSLMDDTNGCAFEINEQHAQYVLSSSQKSLKVIMSKSTTWSITESNEELTGGIILLEFGGVSARDEFIAHLKHMDGISVRSICCADDLVIEPMYSKLLKQLAQSRKAMFDAGEEHESKSQVPAEPDESLPAGESSEVDGGRAAPCPPALTETASCQVPASSAASTCTTNSVTPSSVELPQPYSSVRTSTTTSISEAVPSPTQETINTSQLGLKVPTKEDLMKKELLHLLREVYIKYPSAQDDDHVEEMALLLKAPLLAGDKALKTYQKNPTHSLSSIGRTSQSTISLREHFLSHSRAMPRDKHKGIYACLSPLSDPGNHGSDPTKSLQVAPFRSESNSIWIGYYDKPSKKYLGVFPSLDEVLDRCRRNTTAGGSNTMFPRFRTGVRLETGVVPDQDCPGSFLRHVCCVSCQDGSADCEELILNSIPVEMMSPYRTRYERVYLLVYKFYLKGEQMVALVHHLSAGKFFFQKTDGTLSKLFCLDSKHECVGMSQRRTRQGSELDSDTSSLTQFDCAEDEEPTDVHVSPRVSLRSSQSHRLQEPRNSTVAPSPQTPFLPREMPAPPRARGRVVIDMIDDDEPSPVKQENTNYPAHLMVPISYKTPTATPASTPSVDPSEDLSFTAQFGPDPLAEEYGRITTQICQEYSMRVFALAEVKDLIQRMKQAVKADDRAALCRAYGALQAFLITVE</sequence>
<feature type="region of interest" description="Disordered" evidence="1">
    <location>
        <begin position="272"/>
        <end position="338"/>
    </location>
</feature>
<evidence type="ECO:0000256" key="1">
    <source>
        <dbReference type="SAM" id="MobiDB-lite"/>
    </source>
</evidence>
<dbReference type="Proteomes" id="UP000030672">
    <property type="component" value="Unassembled WGS sequence"/>
</dbReference>
<reference evidence="2 3" key="1">
    <citation type="journal article" date="2014" name="BMC Genomics">
        <title>Genome sequencing of four Aureobasidium pullulans varieties: biotechnological potential, stress tolerance, and description of new species.</title>
        <authorList>
            <person name="Gostin Ar C."/>
            <person name="Ohm R.A."/>
            <person name="Kogej T."/>
            <person name="Sonjak S."/>
            <person name="Turk M."/>
            <person name="Zajc J."/>
            <person name="Zalar P."/>
            <person name="Grube M."/>
            <person name="Sun H."/>
            <person name="Han J."/>
            <person name="Sharma A."/>
            <person name="Chiniquy J."/>
            <person name="Ngan C.Y."/>
            <person name="Lipzen A."/>
            <person name="Barry K."/>
            <person name="Grigoriev I.V."/>
            <person name="Gunde-Cimerman N."/>
        </authorList>
    </citation>
    <scope>NUCLEOTIDE SEQUENCE [LARGE SCALE GENOMIC DNA]</scope>
    <source>
        <strain evidence="2 3">CBS 110374</strain>
    </source>
</reference>
<dbReference type="GeneID" id="63917379"/>
<dbReference type="RefSeq" id="XP_040884604.1">
    <property type="nucleotide sequence ID" value="XM_041024006.1"/>
</dbReference>
<evidence type="ECO:0000313" key="2">
    <source>
        <dbReference type="EMBL" id="KEQ67581.1"/>
    </source>
</evidence>
<evidence type="ECO:0000313" key="3">
    <source>
        <dbReference type="Proteomes" id="UP000030672"/>
    </source>
</evidence>
<accession>A0A074WYY7</accession>
<feature type="compositionally biased region" description="Low complexity" evidence="1">
    <location>
        <begin position="218"/>
        <end position="235"/>
    </location>
</feature>
<feature type="region of interest" description="Disordered" evidence="1">
    <location>
        <begin position="486"/>
        <end position="522"/>
    </location>
</feature>
<feature type="compositionally biased region" description="Polar residues" evidence="1">
    <location>
        <begin position="326"/>
        <end position="338"/>
    </location>
</feature>
<feature type="region of interest" description="Disordered" evidence="1">
    <location>
        <begin position="1"/>
        <end position="39"/>
    </location>
</feature>
<feature type="compositionally biased region" description="Polar residues" evidence="1">
    <location>
        <begin position="907"/>
        <end position="926"/>
    </location>
</feature>
<dbReference type="EMBL" id="KL584824">
    <property type="protein sequence ID" value="KEQ67581.1"/>
    <property type="molecule type" value="Genomic_DNA"/>
</dbReference>